<evidence type="ECO:0000313" key="2">
    <source>
        <dbReference type="EnsemblMetazoa" id="AATE015410-PA.1"/>
    </source>
</evidence>
<dbReference type="VEuPathDB" id="VectorBase:AATE015410"/>
<feature type="compositionally biased region" description="Low complexity" evidence="1">
    <location>
        <begin position="38"/>
        <end position="48"/>
    </location>
</feature>
<feature type="region of interest" description="Disordered" evidence="1">
    <location>
        <begin position="27"/>
        <end position="48"/>
    </location>
</feature>
<protein>
    <submittedName>
        <fullName evidence="2">Uncharacterized protein</fullName>
    </submittedName>
</protein>
<evidence type="ECO:0000256" key="1">
    <source>
        <dbReference type="SAM" id="MobiDB-lite"/>
    </source>
</evidence>
<reference evidence="2" key="1">
    <citation type="submission" date="2022-08" db="UniProtKB">
        <authorList>
            <consortium name="EnsemblMetazoa"/>
        </authorList>
    </citation>
    <scope>IDENTIFICATION</scope>
    <source>
        <strain evidence="2">EBRO</strain>
    </source>
</reference>
<proteinExistence type="predicted"/>
<accession>A0A182JCB2</accession>
<dbReference type="EnsemblMetazoa" id="AATE015410-RA">
    <property type="protein sequence ID" value="AATE015410-PA.1"/>
    <property type="gene ID" value="AATE015410"/>
</dbReference>
<sequence length="323" mass="31423">MHEEATSTASSSSPSSNIVYANGGGLLISTSPTPGPGPSSSTHVIVSGSSPASSGVSDLLLGQDPITTTTATPMGGTTIATLIALGPDDVVDSVLEGTVVAENDTLLSPESLQLTASLAASGAEVADVDDVGSMVVGVGGSTILCGDLQHRQQQQQQPSSSSSSSITIVSDTAILSIGGGDSSCIQASTSSPASSSSSSASSSSSSSSAVAVAAAASSSCSIGSSSTTTSSGAPTVAVAIGSIGGRCGDGGVVAGTSTEEAGVVIVELSANNDPAAHLTEPIEIKIPEDDGDGGSYAEDSDVETKHLFNLLISEKIIRYKGGK</sequence>
<organism evidence="2">
    <name type="scientific">Anopheles atroparvus</name>
    <name type="common">European mosquito</name>
    <dbReference type="NCBI Taxonomy" id="41427"/>
    <lineage>
        <taxon>Eukaryota</taxon>
        <taxon>Metazoa</taxon>
        <taxon>Ecdysozoa</taxon>
        <taxon>Arthropoda</taxon>
        <taxon>Hexapoda</taxon>
        <taxon>Insecta</taxon>
        <taxon>Pterygota</taxon>
        <taxon>Neoptera</taxon>
        <taxon>Endopterygota</taxon>
        <taxon>Diptera</taxon>
        <taxon>Nematocera</taxon>
        <taxon>Culicoidea</taxon>
        <taxon>Culicidae</taxon>
        <taxon>Anophelinae</taxon>
        <taxon>Anopheles</taxon>
    </lineage>
</organism>
<name>A0A182JCB2_ANOAO</name>
<dbReference type="STRING" id="41427.A0A182JCB2"/>
<dbReference type="AlphaFoldDB" id="A0A182JCB2"/>